<dbReference type="Pfam" id="PF12019">
    <property type="entry name" value="GspH"/>
    <property type="match status" value="1"/>
</dbReference>
<dbReference type="OrthoDB" id="7029581at2"/>
<dbReference type="InterPro" id="IPR022346">
    <property type="entry name" value="T2SS_GspH"/>
</dbReference>
<evidence type="ECO:0000256" key="11">
    <source>
        <dbReference type="SAM" id="Phobius"/>
    </source>
</evidence>
<accession>A0A139SR87</accession>
<keyword evidence="14" id="KW-1185">Reference proteome</keyword>
<comment type="similarity">
    <text evidence="9">Belongs to the GSP H family.</text>
</comment>
<protein>
    <recommendedName>
        <fullName evidence="2">Type II secretion system protein H</fullName>
    </recommendedName>
    <alternativeName>
        <fullName evidence="10">General secretion pathway protein H</fullName>
    </alternativeName>
</protein>
<evidence type="ECO:0000256" key="2">
    <source>
        <dbReference type="ARBA" id="ARBA00021549"/>
    </source>
</evidence>
<proteinExistence type="inferred from homology"/>
<dbReference type="EMBL" id="LSZO01000172">
    <property type="protein sequence ID" value="KXU37068.1"/>
    <property type="molecule type" value="Genomic_DNA"/>
</dbReference>
<evidence type="ECO:0000256" key="8">
    <source>
        <dbReference type="ARBA" id="ARBA00023136"/>
    </source>
</evidence>
<dbReference type="AlphaFoldDB" id="A0A139SR87"/>
<evidence type="ECO:0000313" key="14">
    <source>
        <dbReference type="Proteomes" id="UP000072660"/>
    </source>
</evidence>
<keyword evidence="6 11" id="KW-0812">Transmembrane</keyword>
<dbReference type="RefSeq" id="WP_068391213.1">
    <property type="nucleotide sequence ID" value="NZ_LSZO01000172.1"/>
</dbReference>
<dbReference type="GO" id="GO:0015627">
    <property type="term" value="C:type II protein secretion system complex"/>
    <property type="evidence" value="ECO:0007669"/>
    <property type="project" value="InterPro"/>
</dbReference>
<evidence type="ECO:0000313" key="13">
    <source>
        <dbReference type="EMBL" id="KXU37068.1"/>
    </source>
</evidence>
<feature type="domain" description="General secretion pathway GspH" evidence="12">
    <location>
        <begin position="48"/>
        <end position="163"/>
    </location>
</feature>
<dbReference type="InterPro" id="IPR012902">
    <property type="entry name" value="N_methyl_site"/>
</dbReference>
<evidence type="ECO:0000259" key="12">
    <source>
        <dbReference type="Pfam" id="PF12019"/>
    </source>
</evidence>
<comment type="subcellular location">
    <subcellularLocation>
        <location evidence="1">Cell inner membrane</location>
        <topology evidence="1">Single-pass membrane protein</topology>
    </subcellularLocation>
</comment>
<keyword evidence="7 11" id="KW-1133">Transmembrane helix</keyword>
<organism evidence="13 14">
    <name type="scientific">Ventosimonas gracilis</name>
    <dbReference type="NCBI Taxonomy" id="1680762"/>
    <lineage>
        <taxon>Bacteria</taxon>
        <taxon>Pseudomonadati</taxon>
        <taxon>Pseudomonadota</taxon>
        <taxon>Gammaproteobacteria</taxon>
        <taxon>Pseudomonadales</taxon>
        <taxon>Ventosimonadaceae</taxon>
        <taxon>Ventosimonas</taxon>
    </lineage>
</organism>
<evidence type="ECO:0000256" key="3">
    <source>
        <dbReference type="ARBA" id="ARBA00022475"/>
    </source>
</evidence>
<dbReference type="Gene3D" id="3.55.40.10">
    <property type="entry name" value="minor pseudopilin epsh domain"/>
    <property type="match status" value="1"/>
</dbReference>
<sequence length="177" mass="19749">MQTPQKAVQGGFSLLELIITLSILSILLAVALPAMQTFVRNQRKTAEVNLLIGALNYTRSEAVERHHALRLCSGSFAEGCQTERLWRNDWLLTLDEPMSRMHRTNEPLRVFAHSGDFFWRWQGAGGNAFIRFKADGSAAGSNGTFTLCYKKEALHQVVVNFAGRIRNQAAPANARCD</sequence>
<dbReference type="SUPFAM" id="SSF54523">
    <property type="entry name" value="Pili subunits"/>
    <property type="match status" value="1"/>
</dbReference>
<gene>
    <name evidence="13" type="ORF">AXE65_04140</name>
</gene>
<comment type="caution">
    <text evidence="13">The sequence shown here is derived from an EMBL/GenBank/DDBJ whole genome shotgun (WGS) entry which is preliminary data.</text>
</comment>
<dbReference type="Proteomes" id="UP000072660">
    <property type="component" value="Unassembled WGS sequence"/>
</dbReference>
<dbReference type="GO" id="GO:0015628">
    <property type="term" value="P:protein secretion by the type II secretion system"/>
    <property type="evidence" value="ECO:0007669"/>
    <property type="project" value="InterPro"/>
</dbReference>
<keyword evidence="8 11" id="KW-0472">Membrane</keyword>
<reference evidence="13 14" key="1">
    <citation type="submission" date="2016-02" db="EMBL/GenBank/DDBJ databases">
        <authorList>
            <person name="Wen L."/>
            <person name="He K."/>
            <person name="Yang H."/>
        </authorList>
    </citation>
    <scope>NUCLEOTIDE SEQUENCE [LARGE SCALE GENOMIC DNA]</scope>
    <source>
        <strain evidence="13 14">CV58</strain>
    </source>
</reference>
<evidence type="ECO:0000256" key="7">
    <source>
        <dbReference type="ARBA" id="ARBA00022989"/>
    </source>
</evidence>
<dbReference type="InterPro" id="IPR045584">
    <property type="entry name" value="Pilin-like"/>
</dbReference>
<name>A0A139SR87_9GAMM</name>
<evidence type="ECO:0000256" key="10">
    <source>
        <dbReference type="ARBA" id="ARBA00030775"/>
    </source>
</evidence>
<evidence type="ECO:0000256" key="5">
    <source>
        <dbReference type="ARBA" id="ARBA00022519"/>
    </source>
</evidence>
<evidence type="ECO:0000256" key="1">
    <source>
        <dbReference type="ARBA" id="ARBA00004377"/>
    </source>
</evidence>
<dbReference type="PROSITE" id="PS00409">
    <property type="entry name" value="PROKAR_NTER_METHYL"/>
    <property type="match status" value="1"/>
</dbReference>
<evidence type="ECO:0000256" key="9">
    <source>
        <dbReference type="ARBA" id="ARBA00025772"/>
    </source>
</evidence>
<dbReference type="NCBIfam" id="TIGR02532">
    <property type="entry name" value="IV_pilin_GFxxxE"/>
    <property type="match status" value="1"/>
</dbReference>
<keyword evidence="4" id="KW-0488">Methylation</keyword>
<keyword evidence="5" id="KW-0997">Cell inner membrane</keyword>
<keyword evidence="3" id="KW-1003">Cell membrane</keyword>
<dbReference type="Pfam" id="PF07963">
    <property type="entry name" value="N_methyl"/>
    <property type="match status" value="1"/>
</dbReference>
<feature type="transmembrane region" description="Helical" evidence="11">
    <location>
        <begin position="12"/>
        <end position="34"/>
    </location>
</feature>
<evidence type="ECO:0000256" key="6">
    <source>
        <dbReference type="ARBA" id="ARBA00022692"/>
    </source>
</evidence>
<dbReference type="GO" id="GO:0005886">
    <property type="term" value="C:plasma membrane"/>
    <property type="evidence" value="ECO:0007669"/>
    <property type="project" value="UniProtKB-SubCell"/>
</dbReference>
<evidence type="ECO:0000256" key="4">
    <source>
        <dbReference type="ARBA" id="ARBA00022481"/>
    </source>
</evidence>